<comment type="similarity">
    <text evidence="1 4">Belongs to the eukaryotic ribosomal protein eS8 family.</text>
</comment>
<keyword evidence="3 4" id="KW-0687">Ribonucleoprotein</keyword>
<dbReference type="STRING" id="5866.A0A061DBH8"/>
<dbReference type="GO" id="GO:0005840">
    <property type="term" value="C:ribosome"/>
    <property type="evidence" value="ECO:0007669"/>
    <property type="project" value="UniProtKB-KW"/>
</dbReference>
<dbReference type="GO" id="GO:1990904">
    <property type="term" value="C:ribonucleoprotein complex"/>
    <property type="evidence" value="ECO:0007669"/>
    <property type="project" value="UniProtKB-KW"/>
</dbReference>
<dbReference type="NCBIfam" id="TIGR00307">
    <property type="entry name" value="eS8"/>
    <property type="match status" value="1"/>
</dbReference>
<name>A0A061DBH8_BABBI</name>
<dbReference type="PANTHER" id="PTHR10394">
    <property type="entry name" value="40S RIBOSOMAL PROTEIN S8"/>
    <property type="match status" value="1"/>
</dbReference>
<proteinExistence type="inferred from homology"/>
<dbReference type="GO" id="GO:0006412">
    <property type="term" value="P:translation"/>
    <property type="evidence" value="ECO:0007669"/>
    <property type="project" value="InterPro"/>
</dbReference>
<evidence type="ECO:0000313" key="5">
    <source>
        <dbReference type="EMBL" id="CDR97898.1"/>
    </source>
</evidence>
<dbReference type="OMA" id="QRPHYRK"/>
<sequence length="192" mass="21853">MGISRDSRHKRRLTGGRFPVHKNKRKHELARPASNTKLGTKLVRKVRCRGGNLKFRALRLDSGNFSWSSKNVCRKTRIMDVVYNSSSNELVRTKTLVKNCLVTIDATPFKIWFKNTYGFDLVKPKGEAAEETDADKDASKLVPKSLLEQFASGRLIACISSRPGQTGRCDGYILEGDELNFYRKRMDKKKRA</sequence>
<dbReference type="VEuPathDB" id="PiroplasmaDB:BBBOND_0403860"/>
<reference evidence="6" key="1">
    <citation type="journal article" date="2014" name="Nucleic Acids Res.">
        <title>The evolutionary dynamics of variant antigen genes in Babesia reveal a history of genomic innovation underlying host-parasite interaction.</title>
        <authorList>
            <person name="Jackson A.P."/>
            <person name="Otto T.D."/>
            <person name="Darby A."/>
            <person name="Ramaprasad A."/>
            <person name="Xia D."/>
            <person name="Echaide I.E."/>
            <person name="Farber M."/>
            <person name="Gahlot S."/>
            <person name="Gamble J."/>
            <person name="Gupta D."/>
            <person name="Gupta Y."/>
            <person name="Jackson L."/>
            <person name="Malandrin L."/>
            <person name="Malas T.B."/>
            <person name="Moussa E."/>
            <person name="Nair M."/>
            <person name="Reid A.J."/>
            <person name="Sanders M."/>
            <person name="Sharma J."/>
            <person name="Tracey A."/>
            <person name="Quail M.A."/>
            <person name="Weir W."/>
            <person name="Wastling J.M."/>
            <person name="Hall N."/>
            <person name="Willadsen P."/>
            <person name="Lingelbach K."/>
            <person name="Shiels B."/>
            <person name="Tait A."/>
            <person name="Berriman M."/>
            <person name="Allred D.R."/>
            <person name="Pain A."/>
        </authorList>
    </citation>
    <scope>NUCLEOTIDE SEQUENCE [LARGE SCALE GENOMIC DNA]</scope>
    <source>
        <strain evidence="6">Bond</strain>
    </source>
</reference>
<dbReference type="GeneID" id="24566439"/>
<dbReference type="GO" id="GO:0003735">
    <property type="term" value="F:structural constituent of ribosome"/>
    <property type="evidence" value="ECO:0007669"/>
    <property type="project" value="InterPro"/>
</dbReference>
<protein>
    <recommendedName>
        <fullName evidence="4">40S ribosomal protein S8</fullName>
    </recommendedName>
</protein>
<evidence type="ECO:0000256" key="2">
    <source>
        <dbReference type="ARBA" id="ARBA00022980"/>
    </source>
</evidence>
<keyword evidence="6" id="KW-1185">Reference proteome</keyword>
<dbReference type="KEGG" id="bbig:BBBOND_0403860"/>
<dbReference type="CDD" id="cd11380">
    <property type="entry name" value="Ribosomal_S8e_like"/>
    <property type="match status" value="1"/>
</dbReference>
<evidence type="ECO:0000313" key="6">
    <source>
        <dbReference type="Proteomes" id="UP000033188"/>
    </source>
</evidence>
<dbReference type="AlphaFoldDB" id="A0A061DBH8"/>
<dbReference type="Pfam" id="PF01201">
    <property type="entry name" value="Ribosomal_S8e"/>
    <property type="match status" value="1"/>
</dbReference>
<dbReference type="Proteomes" id="UP000033188">
    <property type="component" value="Chromosome 4"/>
</dbReference>
<evidence type="ECO:0000256" key="4">
    <source>
        <dbReference type="RuleBase" id="RU000669"/>
    </source>
</evidence>
<dbReference type="InterPro" id="IPR001047">
    <property type="entry name" value="Ribosomal_eS8"/>
</dbReference>
<organism evidence="5 6">
    <name type="scientific">Babesia bigemina</name>
    <dbReference type="NCBI Taxonomy" id="5866"/>
    <lineage>
        <taxon>Eukaryota</taxon>
        <taxon>Sar</taxon>
        <taxon>Alveolata</taxon>
        <taxon>Apicomplexa</taxon>
        <taxon>Aconoidasida</taxon>
        <taxon>Piroplasmida</taxon>
        <taxon>Babesiidae</taxon>
        <taxon>Babesia</taxon>
    </lineage>
</organism>
<dbReference type="RefSeq" id="XP_012770084.1">
    <property type="nucleotide sequence ID" value="XM_012914630.1"/>
</dbReference>
<evidence type="ECO:0000256" key="3">
    <source>
        <dbReference type="ARBA" id="ARBA00023274"/>
    </source>
</evidence>
<dbReference type="InterPro" id="IPR022309">
    <property type="entry name" value="Ribosomal_Se8/biogenesis_NSA2"/>
</dbReference>
<dbReference type="InterPro" id="IPR042563">
    <property type="entry name" value="Ribosomal_protein_eS8_euk"/>
</dbReference>
<dbReference type="OrthoDB" id="1703270at2759"/>
<gene>
    <name evidence="5" type="ORF">BBBOND_0403860</name>
</gene>
<dbReference type="Gene3D" id="3.10.290.70">
    <property type="match status" value="1"/>
</dbReference>
<keyword evidence="2 4" id="KW-0689">Ribosomal protein</keyword>
<evidence type="ECO:0000256" key="1">
    <source>
        <dbReference type="ARBA" id="ARBA00005257"/>
    </source>
</evidence>
<dbReference type="Gene3D" id="1.10.168.20">
    <property type="entry name" value="Ribosomal protein S8e, subdomain"/>
    <property type="match status" value="1"/>
</dbReference>
<accession>A0A061DBH8</accession>
<dbReference type="EMBL" id="LK391710">
    <property type="protein sequence ID" value="CDR97898.1"/>
    <property type="molecule type" value="Genomic_DNA"/>
</dbReference>